<protein>
    <submittedName>
        <fullName evidence="1">Uncharacterized protein</fullName>
    </submittedName>
</protein>
<dbReference type="Gramene" id="LPERR06G13990.2">
    <property type="protein sequence ID" value="LPERR06G13990.2"/>
    <property type="gene ID" value="LPERR06G13990"/>
</dbReference>
<sequence>MIASPTM</sequence>
<proteinExistence type="predicted"/>
<reference evidence="1 2" key="1">
    <citation type="submission" date="2012-08" db="EMBL/GenBank/DDBJ databases">
        <title>Oryza genome evolution.</title>
        <authorList>
            <person name="Wing R.A."/>
        </authorList>
    </citation>
    <scope>NUCLEOTIDE SEQUENCE</scope>
</reference>
<evidence type="ECO:0000313" key="2">
    <source>
        <dbReference type="Proteomes" id="UP000032180"/>
    </source>
</evidence>
<dbReference type="EnsemblPlants" id="LPERR06G13990.3">
    <property type="protein sequence ID" value="LPERR06G13990.3"/>
    <property type="gene ID" value="LPERR06G13990"/>
</dbReference>
<keyword evidence="2" id="KW-1185">Reference proteome</keyword>
<dbReference type="Proteomes" id="UP000032180">
    <property type="component" value="Chromosome 6"/>
</dbReference>
<dbReference type="Gramene" id="LPERR06G13990.3">
    <property type="protein sequence ID" value="LPERR06G13990.3"/>
    <property type="gene ID" value="LPERR06G13990"/>
</dbReference>
<organism evidence="1 2">
    <name type="scientific">Leersia perrieri</name>
    <dbReference type="NCBI Taxonomy" id="77586"/>
    <lineage>
        <taxon>Eukaryota</taxon>
        <taxon>Viridiplantae</taxon>
        <taxon>Streptophyta</taxon>
        <taxon>Embryophyta</taxon>
        <taxon>Tracheophyta</taxon>
        <taxon>Spermatophyta</taxon>
        <taxon>Magnoliopsida</taxon>
        <taxon>Liliopsida</taxon>
        <taxon>Poales</taxon>
        <taxon>Poaceae</taxon>
        <taxon>BOP clade</taxon>
        <taxon>Oryzoideae</taxon>
        <taxon>Oryzeae</taxon>
        <taxon>Oryzinae</taxon>
        <taxon>Leersia</taxon>
    </lineage>
</organism>
<name>A0A1Y8Y4P9_9ORYZ</name>
<reference evidence="1 2" key="2">
    <citation type="submission" date="2013-12" db="EMBL/GenBank/DDBJ databases">
        <authorList>
            <person name="Yu Y."/>
            <person name="Lee S."/>
            <person name="de Baynast K."/>
            <person name="Wissotski M."/>
            <person name="Liu L."/>
            <person name="Talag J."/>
            <person name="Goicoechea J."/>
            <person name="Angelova A."/>
            <person name="Jetty R."/>
            <person name="Kudrna D."/>
            <person name="Golser W."/>
            <person name="Rivera L."/>
            <person name="Zhang J."/>
            <person name="Wing R."/>
        </authorList>
    </citation>
    <scope>NUCLEOTIDE SEQUENCE</scope>
</reference>
<dbReference type="EnsemblPlants" id="LPERR06G13990.2">
    <property type="protein sequence ID" value="LPERR06G13990.2"/>
    <property type="gene ID" value="LPERR06G13990"/>
</dbReference>
<evidence type="ECO:0000313" key="1">
    <source>
        <dbReference type="EnsemblPlants" id="LPERR06G13990.2"/>
    </source>
</evidence>
<accession>A0A1Y8Y4P9</accession>
<reference evidence="1" key="3">
    <citation type="submission" date="2017-06" db="UniProtKB">
        <authorList>
            <consortium name="EnsemblPlants"/>
        </authorList>
    </citation>
    <scope>IDENTIFICATION</scope>
</reference>